<feature type="region of interest" description="Disordered" evidence="10">
    <location>
        <begin position="576"/>
        <end position="619"/>
    </location>
</feature>
<evidence type="ECO:0000256" key="5">
    <source>
        <dbReference type="ARBA" id="ARBA00022763"/>
    </source>
</evidence>
<reference evidence="12" key="2">
    <citation type="submission" date="2025-09" db="UniProtKB">
        <authorList>
            <consortium name="Ensembl"/>
        </authorList>
    </citation>
    <scope>IDENTIFICATION</scope>
</reference>
<dbReference type="GO" id="GO:0006303">
    <property type="term" value="P:double-strand break repair via nonhomologous end joining"/>
    <property type="evidence" value="ECO:0007669"/>
    <property type="project" value="TreeGrafter"/>
</dbReference>
<comment type="similarity">
    <text evidence="3">Belongs to the DNA repair metallo-beta-lactamase (DRMBL) family.</text>
</comment>
<dbReference type="InterPro" id="IPR011084">
    <property type="entry name" value="DRMBL"/>
</dbReference>
<evidence type="ECO:0000259" key="11">
    <source>
        <dbReference type="SMART" id="SM00849"/>
    </source>
</evidence>
<feature type="region of interest" description="Disordered" evidence="10">
    <location>
        <begin position="275"/>
        <end position="314"/>
    </location>
</feature>
<protein>
    <recommendedName>
        <fullName evidence="8">DNA cross-link repair 1A protein</fullName>
        <ecNumber evidence="4">3.5.2.6</ecNumber>
    </recommendedName>
    <alternativeName>
        <fullName evidence="9">SNM1 homolog A</fullName>
    </alternativeName>
</protein>
<dbReference type="GO" id="GO:0005634">
    <property type="term" value="C:nucleus"/>
    <property type="evidence" value="ECO:0007669"/>
    <property type="project" value="UniProtKB-SubCell"/>
</dbReference>
<dbReference type="GeneTree" id="ENSGT00940000158766"/>
<dbReference type="GO" id="GO:0035312">
    <property type="term" value="F:5'-3' DNA exonuclease activity"/>
    <property type="evidence" value="ECO:0007669"/>
    <property type="project" value="TreeGrafter"/>
</dbReference>
<keyword evidence="5" id="KW-0227">DNA damage</keyword>
<keyword evidence="13" id="KW-1185">Reference proteome</keyword>
<evidence type="ECO:0000256" key="7">
    <source>
        <dbReference type="ARBA" id="ARBA00023242"/>
    </source>
</evidence>
<name>A0A8C4SRT5_ERPCA</name>
<dbReference type="PANTHER" id="PTHR23240">
    <property type="entry name" value="DNA CROSS-LINK REPAIR PROTEIN PSO2/SNM1-RELATED"/>
    <property type="match status" value="1"/>
</dbReference>
<dbReference type="Gene3D" id="3.60.15.10">
    <property type="entry name" value="Ribonuclease Z/Hydroxyacylglutathione hydrolase-like"/>
    <property type="match status" value="1"/>
</dbReference>
<evidence type="ECO:0000256" key="3">
    <source>
        <dbReference type="ARBA" id="ARBA00010304"/>
    </source>
</evidence>
<dbReference type="SMART" id="SM00849">
    <property type="entry name" value="Lactamase_B"/>
    <property type="match status" value="1"/>
</dbReference>
<dbReference type="GO" id="GO:0008800">
    <property type="term" value="F:beta-lactamase activity"/>
    <property type="evidence" value="ECO:0007669"/>
    <property type="project" value="UniProtKB-EC"/>
</dbReference>
<organism evidence="12 13">
    <name type="scientific">Erpetoichthys calabaricus</name>
    <name type="common">Rope fish</name>
    <name type="synonym">Calamoichthys calabaricus</name>
    <dbReference type="NCBI Taxonomy" id="27687"/>
    <lineage>
        <taxon>Eukaryota</taxon>
        <taxon>Metazoa</taxon>
        <taxon>Chordata</taxon>
        <taxon>Craniata</taxon>
        <taxon>Vertebrata</taxon>
        <taxon>Euteleostomi</taxon>
        <taxon>Actinopterygii</taxon>
        <taxon>Polypteriformes</taxon>
        <taxon>Polypteridae</taxon>
        <taxon>Erpetoichthys</taxon>
    </lineage>
</organism>
<keyword evidence="6" id="KW-0234">DNA repair</keyword>
<feature type="compositionally biased region" description="Basic and acidic residues" evidence="10">
    <location>
        <begin position="585"/>
        <end position="598"/>
    </location>
</feature>
<evidence type="ECO:0000256" key="10">
    <source>
        <dbReference type="SAM" id="MobiDB-lite"/>
    </source>
</evidence>
<dbReference type="Proteomes" id="UP000694620">
    <property type="component" value="Unassembled WGS sequence"/>
</dbReference>
<dbReference type="Gene3D" id="3.40.50.12650">
    <property type="match status" value="1"/>
</dbReference>
<evidence type="ECO:0000256" key="8">
    <source>
        <dbReference type="ARBA" id="ARBA00069609"/>
    </source>
</evidence>
<accession>A0A8C4SRT5</accession>
<dbReference type="Pfam" id="PF07522">
    <property type="entry name" value="DRMBL"/>
    <property type="match status" value="1"/>
</dbReference>
<dbReference type="FunFam" id="3.60.15.10:FF:000010">
    <property type="entry name" value="DNA cross-link repair 1A"/>
    <property type="match status" value="1"/>
</dbReference>
<evidence type="ECO:0000313" key="13">
    <source>
        <dbReference type="Proteomes" id="UP000694620"/>
    </source>
</evidence>
<dbReference type="GO" id="GO:0003684">
    <property type="term" value="F:damaged DNA binding"/>
    <property type="evidence" value="ECO:0007669"/>
    <property type="project" value="TreeGrafter"/>
</dbReference>
<comment type="subcellular location">
    <subcellularLocation>
        <location evidence="2">Nucleus</location>
    </subcellularLocation>
</comment>
<dbReference type="AlphaFoldDB" id="A0A8C4SRT5"/>
<dbReference type="GO" id="GO:0036297">
    <property type="term" value="P:interstrand cross-link repair"/>
    <property type="evidence" value="ECO:0007669"/>
    <property type="project" value="TreeGrafter"/>
</dbReference>
<dbReference type="InterPro" id="IPR001279">
    <property type="entry name" value="Metallo-B-lactamas"/>
</dbReference>
<dbReference type="FunFam" id="3.40.50.12650:FF:000001">
    <property type="entry name" value="DNA cross-link repair 1A"/>
    <property type="match status" value="1"/>
</dbReference>
<evidence type="ECO:0000256" key="6">
    <source>
        <dbReference type="ARBA" id="ARBA00023204"/>
    </source>
</evidence>
<evidence type="ECO:0000256" key="4">
    <source>
        <dbReference type="ARBA" id="ARBA00012865"/>
    </source>
</evidence>
<evidence type="ECO:0000256" key="2">
    <source>
        <dbReference type="ARBA" id="ARBA00004123"/>
    </source>
</evidence>
<evidence type="ECO:0000313" key="12">
    <source>
        <dbReference type="Ensembl" id="ENSECRP00000020593.1"/>
    </source>
</evidence>
<dbReference type="InterPro" id="IPR036866">
    <property type="entry name" value="RibonucZ/Hydroxyglut_hydro"/>
</dbReference>
<dbReference type="Ensembl" id="ENSECRT00000021041.1">
    <property type="protein sequence ID" value="ENSECRP00000020593.1"/>
    <property type="gene ID" value="ENSECRG00000013841.1"/>
</dbReference>
<feature type="compositionally biased region" description="Polar residues" evidence="10">
    <location>
        <begin position="599"/>
        <end position="609"/>
    </location>
</feature>
<evidence type="ECO:0000256" key="9">
    <source>
        <dbReference type="ARBA" id="ARBA00078423"/>
    </source>
</evidence>
<gene>
    <name evidence="12" type="primary">DCLRE1A</name>
    <name evidence="12" type="synonym">dclre1a</name>
</gene>
<dbReference type="SUPFAM" id="SSF56281">
    <property type="entry name" value="Metallo-hydrolase/oxidoreductase"/>
    <property type="match status" value="1"/>
</dbReference>
<proteinExistence type="inferred from homology"/>
<reference evidence="12" key="1">
    <citation type="submission" date="2025-08" db="UniProtKB">
        <authorList>
            <consortium name="Ensembl"/>
        </authorList>
    </citation>
    <scope>IDENTIFICATION</scope>
</reference>
<dbReference type="PANTHER" id="PTHR23240:SF6">
    <property type="entry name" value="DNA CROSS-LINK REPAIR 1A PROTEIN"/>
    <property type="match status" value="1"/>
</dbReference>
<dbReference type="EC" id="3.5.2.6" evidence="4"/>
<evidence type="ECO:0000256" key="1">
    <source>
        <dbReference type="ARBA" id="ARBA00001526"/>
    </source>
</evidence>
<comment type="catalytic activity">
    <reaction evidence="1">
        <text>a beta-lactam + H2O = a substituted beta-amino acid</text>
        <dbReference type="Rhea" id="RHEA:20401"/>
        <dbReference type="ChEBI" id="CHEBI:15377"/>
        <dbReference type="ChEBI" id="CHEBI:35627"/>
        <dbReference type="ChEBI" id="CHEBI:140347"/>
        <dbReference type="EC" id="3.5.2.6"/>
    </reaction>
</comment>
<keyword evidence="7" id="KW-0539">Nucleus</keyword>
<feature type="domain" description="Metallo-beta-lactamase" evidence="11">
    <location>
        <begin position="634"/>
        <end position="783"/>
    </location>
</feature>
<sequence length="981" mass="108972">MNYPEDVMDSAEDEIWNYKSKRKLKSGNGKVIEKCTLVPNRKEKNPDISSKKYDNVRVAQKLSKGASSQISISTSCDNEGQVDPQFADRWTSPSEPGGHSANVQEEQTFRSSKTVYEGFCPSCQVPFSVLSVQTPEWHVAECLENPVHENVNECPDGLKCTSTVPDHFRRYTHFQLAHSRAAGDKTSFVFESLQESLASTSSCSSQSINDSPLKKEAILKCNDITTSIKSNALLLLRSPSKLDIKKKAKKNSSPRAFKKRTTKLVDNCDLIGSQGSGVSQLSQNHSQPNESSGPDCHNLLIKPGNSSLQTEDDISYSPLCSDAEEQLSEQSSKGLPFVKSNTATIKKNFLDIQDINSASDQHCQISNSQSDSSAPDLWNEDLSDDLFLDYITQSPLEGIDSSKAINADCAGGFTQSGQTNPASQYNEHIKEEAWPPTFILPASAFLTSSPVCSELKTRIAGNLSCVKKQAVGQIPSPQSLILEQLRDHLGQPSERNSSSSASVVKQTLLLEKSMAENAVSAKSSSNISKKPSLSARGLKQTDIGVFFGLKPLKEKATKMPEENPVLISKSSCLGSKLKPRKRKSSTQEEKLLTTKEYRSTGSQSVQKNEGQLDKRKRFKRGVQETAGSEVAALGKRCPFYKKIPGTTFVVDAFRYGVIEGCTGYFLTHFHSDHYDGLKKSFQCPIYCNKITGNLVKSKLRVDEQYVNILPMNVECSVDGVKVVLLDANHCPGAAMLLFHLPNGTTVLHTGDFRADPSMEKDPVLMNTKVQTLYLDTTYCSPEYTFPTQQEAINFAATVAFETLTLNPKTLVVCGTYSVGKEKIFLAVADVLGCKVCMSRDKYNTMRCLELDRIQEKITMDWNSTQLHLLPMMRINFRDLYTHLNKFLGKYDKILAFKPTGWTYSGVSNSVADIRPDVKGNITIYGIPYSEHSSYLEMKRFVQWLGPKRIIPTVNVGNWKERKAMENIFSEWTIEAESRLKK</sequence>